<name>A0A344TTR4_9BACT</name>
<dbReference type="KEGG" id="run:DR864_29680"/>
<reference evidence="6 7" key="1">
    <citation type="submission" date="2018-07" db="EMBL/GenBank/DDBJ databases">
        <title>Genome sequencing of Runella.</title>
        <authorList>
            <person name="Baek M.-G."/>
            <person name="Yi H."/>
        </authorList>
    </citation>
    <scope>NUCLEOTIDE SEQUENCE [LARGE SCALE GENOMIC DNA]</scope>
    <source>
        <strain evidence="6 7">HYN0085</strain>
        <plasmid evidence="6 7">unnamed6</plasmid>
    </source>
</reference>
<dbReference type="Gene3D" id="3.30.9.10">
    <property type="entry name" value="D-Amino Acid Oxidase, subunit A, domain 2"/>
    <property type="match status" value="1"/>
</dbReference>
<keyword evidence="2" id="KW-0285">Flavoprotein</keyword>
<evidence type="ECO:0000313" key="6">
    <source>
        <dbReference type="EMBL" id="AXE22035.1"/>
    </source>
</evidence>
<dbReference type="GO" id="GO:0050660">
    <property type="term" value="F:flavin adenine dinucleotide binding"/>
    <property type="evidence" value="ECO:0007669"/>
    <property type="project" value="InterPro"/>
</dbReference>
<evidence type="ECO:0000256" key="1">
    <source>
        <dbReference type="ARBA" id="ARBA00001974"/>
    </source>
</evidence>
<dbReference type="Pfam" id="PF01266">
    <property type="entry name" value="DAO"/>
    <property type="match status" value="1"/>
</dbReference>
<evidence type="ECO:0000256" key="3">
    <source>
        <dbReference type="ARBA" id="ARBA00022827"/>
    </source>
</evidence>
<keyword evidence="3" id="KW-0274">FAD</keyword>
<accession>A0A344TTR4</accession>
<proteinExistence type="predicted"/>
<dbReference type="InterPro" id="IPR036188">
    <property type="entry name" value="FAD/NAD-bd_sf"/>
</dbReference>
<protein>
    <submittedName>
        <fullName evidence="6">FAD-binding oxidoreductase</fullName>
    </submittedName>
</protein>
<dbReference type="OrthoDB" id="571248at2"/>
<sequence>MSEIYDVIVIGRGLFGSPAAKYLQTDGLKTLLIGPSEPKPADFKDAKVFSSHYDSGRVTRKIGKTKDWSKLNTQTQAAFKSIVDQSGIAFYGNEGCLYVSDLLPDDHFNKAIDYQLLAKEANDFQVLNETQLEQLFPYFYFQKPSVAYFEKALSGHLNPRLLIEAQLAIFAKSGGKLVDDVVETVIDKTDFYEVTTGKAQTFRTKKVLYATGVFHPFFQFNTPDVPLEIKTETIILAEVSKKQAEELQQMPSILYTCKTDTYDEIYGIQPVLYPDEKYYFKLGANLKDDRFLTNLEDIKNWFCREPLPEQLAVLKQMAIDLCPTIDFLSFQIKHCIIEYTQSRRPLIAQIGREQYICTGGNGYGAMCSDAMGRLGANCTQGLDFESEFSTGFFRL</sequence>
<keyword evidence="4" id="KW-0560">Oxidoreductase</keyword>
<dbReference type="GO" id="GO:0008115">
    <property type="term" value="F:sarcosine oxidase activity"/>
    <property type="evidence" value="ECO:0007669"/>
    <property type="project" value="TreeGrafter"/>
</dbReference>
<gene>
    <name evidence="6" type="ORF">DR864_29680</name>
</gene>
<evidence type="ECO:0000259" key="5">
    <source>
        <dbReference type="Pfam" id="PF01266"/>
    </source>
</evidence>
<evidence type="ECO:0000256" key="4">
    <source>
        <dbReference type="ARBA" id="ARBA00023002"/>
    </source>
</evidence>
<geneLocation type="plasmid" evidence="6 7">
    <name>unnamed6</name>
</geneLocation>
<dbReference type="SUPFAM" id="SSF51905">
    <property type="entry name" value="FAD/NAD(P)-binding domain"/>
    <property type="match status" value="1"/>
</dbReference>
<dbReference type="PANTHER" id="PTHR10961">
    <property type="entry name" value="PEROXISOMAL SARCOSINE OXIDASE"/>
    <property type="match status" value="1"/>
</dbReference>
<dbReference type="RefSeq" id="WP_114070775.1">
    <property type="nucleotide sequence ID" value="NZ_CP030856.1"/>
</dbReference>
<evidence type="ECO:0000256" key="2">
    <source>
        <dbReference type="ARBA" id="ARBA00022630"/>
    </source>
</evidence>
<dbReference type="EMBL" id="CP030856">
    <property type="protein sequence ID" value="AXE22035.1"/>
    <property type="molecule type" value="Genomic_DNA"/>
</dbReference>
<feature type="domain" description="FAD dependent oxidoreductase" evidence="5">
    <location>
        <begin position="6"/>
        <end position="376"/>
    </location>
</feature>
<dbReference type="Proteomes" id="UP000251993">
    <property type="component" value="Plasmid unnamed6"/>
</dbReference>
<dbReference type="InterPro" id="IPR006076">
    <property type="entry name" value="FAD-dep_OxRdtase"/>
</dbReference>
<evidence type="ECO:0000313" key="7">
    <source>
        <dbReference type="Proteomes" id="UP000251993"/>
    </source>
</evidence>
<comment type="cofactor">
    <cofactor evidence="1">
        <name>FAD</name>
        <dbReference type="ChEBI" id="CHEBI:57692"/>
    </cofactor>
</comment>
<dbReference type="InterPro" id="IPR045170">
    <property type="entry name" value="MTOX"/>
</dbReference>
<organism evidence="6 7">
    <name type="scientific">Runella rosea</name>
    <dbReference type="NCBI Taxonomy" id="2259595"/>
    <lineage>
        <taxon>Bacteria</taxon>
        <taxon>Pseudomonadati</taxon>
        <taxon>Bacteroidota</taxon>
        <taxon>Cytophagia</taxon>
        <taxon>Cytophagales</taxon>
        <taxon>Spirosomataceae</taxon>
        <taxon>Runella</taxon>
    </lineage>
</organism>
<dbReference type="PANTHER" id="PTHR10961:SF10">
    <property type="entry name" value="FAD DEPENDENT OXIDOREDUCTASE DOMAIN-CONTAINING PROTEIN"/>
    <property type="match status" value="1"/>
</dbReference>
<dbReference type="Gene3D" id="3.50.50.60">
    <property type="entry name" value="FAD/NAD(P)-binding domain"/>
    <property type="match status" value="1"/>
</dbReference>
<keyword evidence="6" id="KW-0614">Plasmid</keyword>
<dbReference type="AlphaFoldDB" id="A0A344TTR4"/>
<keyword evidence="7" id="KW-1185">Reference proteome</keyword>